<gene>
    <name evidence="1" type="ORF">BHV66_04340</name>
</gene>
<proteinExistence type="predicted"/>
<evidence type="ECO:0008006" key="3">
    <source>
        <dbReference type="Google" id="ProtNLM"/>
    </source>
</evidence>
<dbReference type="AlphaFoldDB" id="A0A1Q6F818"/>
<evidence type="ECO:0000313" key="2">
    <source>
        <dbReference type="Proteomes" id="UP000187417"/>
    </source>
</evidence>
<evidence type="ECO:0000313" key="1">
    <source>
        <dbReference type="EMBL" id="OKY94976.1"/>
    </source>
</evidence>
<dbReference type="Proteomes" id="UP000187417">
    <property type="component" value="Unassembled WGS sequence"/>
</dbReference>
<dbReference type="EMBL" id="MNQH01000023">
    <property type="protein sequence ID" value="OKY94976.1"/>
    <property type="molecule type" value="Genomic_DNA"/>
</dbReference>
<dbReference type="STRING" id="28117.BHV66_04340"/>
<sequence length="109" mass="12220">MGISAYKPWVILMTDGAPNDNWEQASLELRSLGEKGEIQYIGLEIGEFASHSTMCRILPPHPGPLKLKGLRFKEFFRWLTDSLRSVSSSAVSDQENVTFGSYRSWGSLP</sequence>
<name>A0A1Q6F818_9BACT</name>
<protein>
    <recommendedName>
        <fullName evidence="3">VWFA domain-containing protein</fullName>
    </recommendedName>
</protein>
<comment type="caution">
    <text evidence="1">The sequence shown here is derived from an EMBL/GenBank/DDBJ whole genome shotgun (WGS) entry which is preliminary data.</text>
</comment>
<accession>A0A1Q6F818</accession>
<organism evidence="1 2">
    <name type="scientific">Alistipes putredinis</name>
    <dbReference type="NCBI Taxonomy" id="28117"/>
    <lineage>
        <taxon>Bacteria</taxon>
        <taxon>Pseudomonadati</taxon>
        <taxon>Bacteroidota</taxon>
        <taxon>Bacteroidia</taxon>
        <taxon>Bacteroidales</taxon>
        <taxon>Rikenellaceae</taxon>
        <taxon>Alistipes</taxon>
    </lineage>
</organism>
<reference evidence="1 2" key="1">
    <citation type="journal article" date="2016" name="Nat. Biotechnol.">
        <title>Measurement of bacterial replication rates in microbial communities.</title>
        <authorList>
            <person name="Brown C.T."/>
            <person name="Olm M.R."/>
            <person name="Thomas B.C."/>
            <person name="Banfield J.F."/>
        </authorList>
    </citation>
    <scope>NUCLEOTIDE SEQUENCE [LARGE SCALE GENOMIC DNA]</scope>
    <source>
        <strain evidence="1">CAG:67_53_122</strain>
    </source>
</reference>